<feature type="active site" description="Cysteine sulfenic acid (-SOH) intermediate; for peroxidase activity" evidence="12">
    <location>
        <position position="45"/>
    </location>
</feature>
<comment type="similarity">
    <text evidence="9">Belongs to the peroxiredoxin family. Prx6 subfamily.</text>
</comment>
<dbReference type="InterPro" id="IPR000866">
    <property type="entry name" value="AhpC/TSA"/>
</dbReference>
<evidence type="ECO:0000256" key="1">
    <source>
        <dbReference type="ARBA" id="ARBA00009796"/>
    </source>
</evidence>
<dbReference type="GO" id="GO:0006979">
    <property type="term" value="P:response to oxidative stress"/>
    <property type="evidence" value="ECO:0007669"/>
    <property type="project" value="TreeGrafter"/>
</dbReference>
<evidence type="ECO:0000256" key="12">
    <source>
        <dbReference type="PIRSR" id="PIRSR000239-1"/>
    </source>
</evidence>
<evidence type="ECO:0000256" key="3">
    <source>
        <dbReference type="ARBA" id="ARBA00013021"/>
    </source>
</evidence>
<dbReference type="InterPro" id="IPR019479">
    <property type="entry name" value="Peroxiredoxin_C"/>
</dbReference>
<dbReference type="InterPro" id="IPR013766">
    <property type="entry name" value="Thioredoxin_domain"/>
</dbReference>
<dbReference type="FunFam" id="3.40.30.10:FF:000011">
    <property type="entry name" value="Peroxiredoxin PRX1"/>
    <property type="match status" value="1"/>
</dbReference>
<dbReference type="Pfam" id="PF00578">
    <property type="entry name" value="AhpC-TSA"/>
    <property type="match status" value="1"/>
</dbReference>
<keyword evidence="8" id="KW-0676">Redox-active center</keyword>
<accession>A0A1G9QVF7</accession>
<dbReference type="GO" id="GO:0102039">
    <property type="term" value="F:NADH-dependent peroxiredoxin activity"/>
    <property type="evidence" value="ECO:0007669"/>
    <property type="project" value="UniProtKB-EC"/>
</dbReference>
<protein>
    <recommendedName>
        <fullName evidence="4">Alkyl hydroperoxide reductase C</fullName>
        <ecNumber evidence="3">1.11.1.26</ecNumber>
    </recommendedName>
    <alternativeName>
        <fullName evidence="10">Peroxiredoxin</fullName>
    </alternativeName>
</protein>
<evidence type="ECO:0000256" key="11">
    <source>
        <dbReference type="ARBA" id="ARBA00047572"/>
    </source>
</evidence>
<dbReference type="Proteomes" id="UP000199759">
    <property type="component" value="Unassembled WGS sequence"/>
</dbReference>
<reference evidence="14 15" key="1">
    <citation type="submission" date="2016-10" db="EMBL/GenBank/DDBJ databases">
        <authorList>
            <person name="de Groot N.N."/>
        </authorList>
    </citation>
    <scope>NUCLEOTIDE SEQUENCE [LARGE SCALE GENOMIC DNA]</scope>
    <source>
        <strain evidence="14 15">DSM 16077</strain>
    </source>
</reference>
<dbReference type="FunFam" id="3.30.1020.10:FF:000001">
    <property type="entry name" value="1-Cys peroxiredoxin"/>
    <property type="match status" value="1"/>
</dbReference>
<evidence type="ECO:0000256" key="2">
    <source>
        <dbReference type="ARBA" id="ARBA00011654"/>
    </source>
</evidence>
<dbReference type="AlphaFoldDB" id="A0A1G9QVF7"/>
<evidence type="ECO:0000256" key="5">
    <source>
        <dbReference type="ARBA" id="ARBA00022559"/>
    </source>
</evidence>
<evidence type="ECO:0000259" key="13">
    <source>
        <dbReference type="PROSITE" id="PS51352"/>
    </source>
</evidence>
<dbReference type="EMBL" id="FNHG01000005">
    <property type="protein sequence ID" value="SDM14245.1"/>
    <property type="molecule type" value="Genomic_DNA"/>
</dbReference>
<dbReference type="Pfam" id="PF10417">
    <property type="entry name" value="1-cysPrx_C"/>
    <property type="match status" value="1"/>
</dbReference>
<comment type="subunit">
    <text evidence="2">Homodimer; disulfide-linked, upon oxidation. 5 homodimers assemble to form a ring-like decamer.</text>
</comment>
<evidence type="ECO:0000256" key="9">
    <source>
        <dbReference type="ARBA" id="ARBA00025719"/>
    </source>
</evidence>
<evidence type="ECO:0000256" key="10">
    <source>
        <dbReference type="ARBA" id="ARBA00032077"/>
    </source>
</evidence>
<dbReference type="GO" id="GO:0005829">
    <property type="term" value="C:cytosol"/>
    <property type="evidence" value="ECO:0007669"/>
    <property type="project" value="TreeGrafter"/>
</dbReference>
<dbReference type="PROSITE" id="PS51352">
    <property type="entry name" value="THIOREDOXIN_2"/>
    <property type="match status" value="1"/>
</dbReference>
<dbReference type="EC" id="1.11.1.26" evidence="3"/>
<dbReference type="NCBIfam" id="NF009668">
    <property type="entry name" value="PRK13189.1"/>
    <property type="match status" value="1"/>
</dbReference>
<feature type="domain" description="Thioredoxin" evidence="13">
    <location>
        <begin position="3"/>
        <end position="159"/>
    </location>
</feature>
<keyword evidence="6" id="KW-0049">Antioxidant</keyword>
<dbReference type="InterPro" id="IPR050217">
    <property type="entry name" value="Peroxiredoxin"/>
</dbReference>
<keyword evidence="5" id="KW-0575">Peroxidase</keyword>
<evidence type="ECO:0000256" key="4">
    <source>
        <dbReference type="ARBA" id="ARBA00017462"/>
    </source>
</evidence>
<proteinExistence type="inferred from homology"/>
<dbReference type="PANTHER" id="PTHR10681:SF121">
    <property type="entry name" value="ALKYL HYDROPEROXIDE REDUCTASE C"/>
    <property type="match status" value="1"/>
</dbReference>
<dbReference type="PIRSF" id="PIRSF000239">
    <property type="entry name" value="AHPC"/>
    <property type="match status" value="1"/>
</dbReference>
<organism evidence="14 15">
    <name type="scientific">Maricaulis salignorans</name>
    <dbReference type="NCBI Taxonomy" id="144026"/>
    <lineage>
        <taxon>Bacteria</taxon>
        <taxon>Pseudomonadati</taxon>
        <taxon>Pseudomonadota</taxon>
        <taxon>Alphaproteobacteria</taxon>
        <taxon>Maricaulales</taxon>
        <taxon>Maricaulaceae</taxon>
        <taxon>Maricaulis</taxon>
    </lineage>
</organism>
<dbReference type="Gene3D" id="3.40.30.10">
    <property type="entry name" value="Glutaredoxin"/>
    <property type="match status" value="1"/>
</dbReference>
<dbReference type="InterPro" id="IPR036249">
    <property type="entry name" value="Thioredoxin-like_sf"/>
</dbReference>
<dbReference type="GO" id="GO:0008379">
    <property type="term" value="F:thioredoxin peroxidase activity"/>
    <property type="evidence" value="ECO:0007669"/>
    <property type="project" value="TreeGrafter"/>
</dbReference>
<comment type="catalytic activity">
    <reaction evidence="11">
        <text>a hydroperoxide + NADH + H(+) = an alcohol + NAD(+) + H2O</text>
        <dbReference type="Rhea" id="RHEA:62628"/>
        <dbReference type="ChEBI" id="CHEBI:15377"/>
        <dbReference type="ChEBI" id="CHEBI:15378"/>
        <dbReference type="ChEBI" id="CHEBI:30879"/>
        <dbReference type="ChEBI" id="CHEBI:35924"/>
        <dbReference type="ChEBI" id="CHEBI:57540"/>
        <dbReference type="ChEBI" id="CHEBI:57945"/>
        <dbReference type="EC" id="1.11.1.26"/>
    </reaction>
</comment>
<dbReference type="RefSeq" id="WP_091768629.1">
    <property type="nucleotide sequence ID" value="NZ_FNHG01000005.1"/>
</dbReference>
<keyword evidence="7" id="KW-0560">Oxidoreductase</keyword>
<comment type="similarity">
    <text evidence="1">Belongs to the peroxiredoxin family. AhpC/Prx1 subfamily.</text>
</comment>
<dbReference type="InterPro" id="IPR045020">
    <property type="entry name" value="PRX_1cys"/>
</dbReference>
<gene>
    <name evidence="14" type="ORF">SAMN04488568_105153</name>
</gene>
<dbReference type="InterPro" id="IPR024706">
    <property type="entry name" value="Peroxiredoxin_AhpC-typ"/>
</dbReference>
<evidence type="ECO:0000313" key="15">
    <source>
        <dbReference type="Proteomes" id="UP000199759"/>
    </source>
</evidence>
<name>A0A1G9QVF7_9PROT</name>
<dbReference type="GO" id="GO:0045454">
    <property type="term" value="P:cell redox homeostasis"/>
    <property type="evidence" value="ECO:0007669"/>
    <property type="project" value="TreeGrafter"/>
</dbReference>
<sequence length="211" mass="23565">MSLRIGDTAPDFTIATTKGEISLHEWAGDSWVFFFSHPADFTPVCTTEMGRTSQLADEFKKRNTKPLGLSTDTVAEHVKWIDDVNDTQHTDLQFPIVADADHKVAQTFDMIHPGESTTAAVRSVFIIDPAKKIRLMMTYPMSVGRNFDEILRVIDALQTGDKYKIATPADWTPGDQVIIPPSINDDAAKDIFPQGWTTVRPYLRLTDIPKG</sequence>
<dbReference type="SUPFAM" id="SSF52833">
    <property type="entry name" value="Thioredoxin-like"/>
    <property type="match status" value="1"/>
</dbReference>
<dbReference type="STRING" id="144026.SAMN04488568_105153"/>
<evidence type="ECO:0000256" key="6">
    <source>
        <dbReference type="ARBA" id="ARBA00022862"/>
    </source>
</evidence>
<keyword evidence="15" id="KW-1185">Reference proteome</keyword>
<dbReference type="GO" id="GO:0042744">
    <property type="term" value="P:hydrogen peroxide catabolic process"/>
    <property type="evidence" value="ECO:0007669"/>
    <property type="project" value="TreeGrafter"/>
</dbReference>
<dbReference type="GO" id="GO:0033554">
    <property type="term" value="P:cellular response to stress"/>
    <property type="evidence" value="ECO:0007669"/>
    <property type="project" value="TreeGrafter"/>
</dbReference>
<dbReference type="PANTHER" id="PTHR10681">
    <property type="entry name" value="THIOREDOXIN PEROXIDASE"/>
    <property type="match status" value="1"/>
</dbReference>
<dbReference type="Gene3D" id="3.30.1020.10">
    <property type="entry name" value="Antioxidant, Horf6, Chain A, domain2"/>
    <property type="match status" value="1"/>
</dbReference>
<dbReference type="CDD" id="cd03016">
    <property type="entry name" value="PRX_1cys"/>
    <property type="match status" value="1"/>
</dbReference>
<evidence type="ECO:0000313" key="14">
    <source>
        <dbReference type="EMBL" id="SDM14245.1"/>
    </source>
</evidence>
<dbReference type="OrthoDB" id="9812811at2"/>
<evidence type="ECO:0000256" key="7">
    <source>
        <dbReference type="ARBA" id="ARBA00023002"/>
    </source>
</evidence>
<evidence type="ECO:0000256" key="8">
    <source>
        <dbReference type="ARBA" id="ARBA00023284"/>
    </source>
</evidence>